<keyword evidence="3" id="KW-1185">Reference proteome</keyword>
<name>A0AAW1SM13_9CHLO</name>
<keyword evidence="1" id="KW-0732">Signal</keyword>
<protein>
    <submittedName>
        <fullName evidence="2">Uncharacterized protein</fullName>
    </submittedName>
</protein>
<evidence type="ECO:0000313" key="2">
    <source>
        <dbReference type="EMBL" id="KAK9849396.1"/>
    </source>
</evidence>
<accession>A0AAW1SM13</accession>
<comment type="caution">
    <text evidence="2">The sequence shown here is derived from an EMBL/GenBank/DDBJ whole genome shotgun (WGS) entry which is preliminary data.</text>
</comment>
<dbReference type="AlphaFoldDB" id="A0AAW1SM13"/>
<dbReference type="Proteomes" id="UP001485043">
    <property type="component" value="Unassembled WGS sequence"/>
</dbReference>
<feature type="signal peptide" evidence="1">
    <location>
        <begin position="1"/>
        <end position="27"/>
    </location>
</feature>
<gene>
    <name evidence="2" type="ORF">WJX84_008749</name>
</gene>
<reference evidence="2 3" key="1">
    <citation type="journal article" date="2024" name="Nat. Commun.">
        <title>Phylogenomics reveals the evolutionary origins of lichenization in chlorophyte algae.</title>
        <authorList>
            <person name="Puginier C."/>
            <person name="Libourel C."/>
            <person name="Otte J."/>
            <person name="Skaloud P."/>
            <person name="Haon M."/>
            <person name="Grisel S."/>
            <person name="Petersen M."/>
            <person name="Berrin J.G."/>
            <person name="Delaux P.M."/>
            <person name="Dal Grande F."/>
            <person name="Keller J."/>
        </authorList>
    </citation>
    <scope>NUCLEOTIDE SEQUENCE [LARGE SCALE GENOMIC DNA]</scope>
    <source>
        <strain evidence="2 3">SAG 2523</strain>
    </source>
</reference>
<evidence type="ECO:0000256" key="1">
    <source>
        <dbReference type="SAM" id="SignalP"/>
    </source>
</evidence>
<proteinExistence type="predicted"/>
<sequence>MPGPLLSLSKVLLTSSVLFQALRSIAATGKYDPCSTPGPASRGNGFYMGIAYWPGGRIVDWGATLNSTTNVAGLNPCSSTNNYNKTGISDRAYLIEQGVVFQAYELKIDTLQSLKLNKTLVDALIAEISTEEVISAVVFRAGYRSEPRYIWSADTGLTHGSGYVSTLAINAVFTRGALTSFIWDDLTCNSCSGVLSPTCIVATSAIGTQHSCTLLTATCATNTTDCSFYMYAAFSGSDRYGSTFSSNFQLTRVNQYSITSVYDKTTASVSTLLQEGATGVIGSTPVSDSTGGSAS</sequence>
<dbReference type="EMBL" id="JALJOV010001342">
    <property type="protein sequence ID" value="KAK9849396.1"/>
    <property type="molecule type" value="Genomic_DNA"/>
</dbReference>
<organism evidence="2 3">
    <name type="scientific">Apatococcus fuscideae</name>
    <dbReference type="NCBI Taxonomy" id="2026836"/>
    <lineage>
        <taxon>Eukaryota</taxon>
        <taxon>Viridiplantae</taxon>
        <taxon>Chlorophyta</taxon>
        <taxon>core chlorophytes</taxon>
        <taxon>Trebouxiophyceae</taxon>
        <taxon>Chlorellales</taxon>
        <taxon>Chlorellaceae</taxon>
        <taxon>Apatococcus</taxon>
    </lineage>
</organism>
<evidence type="ECO:0000313" key="3">
    <source>
        <dbReference type="Proteomes" id="UP001485043"/>
    </source>
</evidence>
<feature type="chain" id="PRO_5043318138" evidence="1">
    <location>
        <begin position="28"/>
        <end position="295"/>
    </location>
</feature>